<feature type="domain" description="AMP-dependent synthetase/ligase" evidence="2">
    <location>
        <begin position="27"/>
        <end position="406"/>
    </location>
</feature>
<feature type="region of interest" description="Disordered" evidence="1">
    <location>
        <begin position="359"/>
        <end position="391"/>
    </location>
</feature>
<evidence type="ECO:0000313" key="5">
    <source>
        <dbReference type="Proteomes" id="UP000232453"/>
    </source>
</evidence>
<dbReference type="Pfam" id="PF13193">
    <property type="entry name" value="AMP-binding_C"/>
    <property type="match status" value="1"/>
</dbReference>
<feature type="compositionally biased region" description="Basic and acidic residues" evidence="1">
    <location>
        <begin position="359"/>
        <end position="374"/>
    </location>
</feature>
<dbReference type="InterPro" id="IPR050237">
    <property type="entry name" value="ATP-dep_AMP-bd_enzyme"/>
</dbReference>
<evidence type="ECO:0000313" key="4">
    <source>
        <dbReference type="EMBL" id="PKB31063.1"/>
    </source>
</evidence>
<organism evidence="4 5">
    <name type="scientific">Pseudonocardia alni</name>
    <name type="common">Amycolata alni</name>
    <dbReference type="NCBI Taxonomy" id="33907"/>
    <lineage>
        <taxon>Bacteria</taxon>
        <taxon>Bacillati</taxon>
        <taxon>Actinomycetota</taxon>
        <taxon>Actinomycetes</taxon>
        <taxon>Pseudonocardiales</taxon>
        <taxon>Pseudonocardiaceae</taxon>
        <taxon>Pseudonocardia</taxon>
    </lineage>
</organism>
<dbReference type="PANTHER" id="PTHR43767:SF1">
    <property type="entry name" value="NONRIBOSOMAL PEPTIDE SYNTHASE PES1 (EUROFUNG)-RELATED"/>
    <property type="match status" value="1"/>
</dbReference>
<evidence type="ECO:0000259" key="3">
    <source>
        <dbReference type="Pfam" id="PF13193"/>
    </source>
</evidence>
<sequence length="538" mass="55775">METAVPSSDPVPGHRPDRPTHLADLVARNASERPGHDAVRDLSGAAPLTLTWSAFDAAVSAEAARLRAAGVRHGDRVAIGLPDGAGYCVALFGALRADAVVVPFGAGSVTRELEVVLDQARPVAVVARPDDAVAAGCAEGVGATLLGPPDLAAPVPDAPVGRAPADPERIALVVFTSGTTGRPRGVQLSHRALLANREQAGALRPAPVNGVDRVLLALPLFHVYGLAAGLLQVCWTGATVVLPGRFSPDRLVETVVEERVSVVAGVPSMFRMLLDLGPERLRAAMAGVRLCTSGGAPLPAGWLADFRAASGLDLHEGYGLTEGGPVVTSNDLGRPAKPGSVGQVLPGVELRLVDADGQAMERRPAPEPEPRGADPLDDLDYDDGSDPSDDTGLIAVRGPNLFSGYWPDGSGGPGEDGWFVTADVGYLDTDGDLHLVDRSSDLVIVNGFNVYPREVEQVVAELDAVAEVAVVGVPDDRTGAAVKAVIVPVAGAELTEETVAAHCAARLARFKRPAVVAFADELPRTPTGKIARRTLARM</sequence>
<dbReference type="Gene3D" id="3.40.50.12780">
    <property type="entry name" value="N-terminal domain of ligase-like"/>
    <property type="match status" value="1"/>
</dbReference>
<evidence type="ECO:0000259" key="2">
    <source>
        <dbReference type="Pfam" id="PF00501"/>
    </source>
</evidence>
<dbReference type="InterPro" id="IPR025110">
    <property type="entry name" value="AMP-bd_C"/>
</dbReference>
<evidence type="ECO:0000256" key="1">
    <source>
        <dbReference type="SAM" id="MobiDB-lite"/>
    </source>
</evidence>
<dbReference type="Gene3D" id="3.30.300.30">
    <property type="match status" value="1"/>
</dbReference>
<dbReference type="AlphaFoldDB" id="A0AA44UPD7"/>
<comment type="caution">
    <text evidence="4">The sequence shown here is derived from an EMBL/GenBank/DDBJ whole genome shotgun (WGS) entry which is preliminary data.</text>
</comment>
<dbReference type="SUPFAM" id="SSF56801">
    <property type="entry name" value="Acetyl-CoA synthetase-like"/>
    <property type="match status" value="1"/>
</dbReference>
<dbReference type="InterPro" id="IPR000873">
    <property type="entry name" value="AMP-dep_synth/lig_dom"/>
</dbReference>
<dbReference type="GO" id="GO:0016878">
    <property type="term" value="F:acid-thiol ligase activity"/>
    <property type="evidence" value="ECO:0007669"/>
    <property type="project" value="UniProtKB-ARBA"/>
</dbReference>
<dbReference type="InterPro" id="IPR042099">
    <property type="entry name" value="ANL_N_sf"/>
</dbReference>
<dbReference type="InterPro" id="IPR045851">
    <property type="entry name" value="AMP-bd_C_sf"/>
</dbReference>
<feature type="domain" description="AMP-binding enzyme C-terminal" evidence="3">
    <location>
        <begin position="454"/>
        <end position="529"/>
    </location>
</feature>
<accession>A0AA44UPD7</accession>
<dbReference type="InterPro" id="IPR020845">
    <property type="entry name" value="AMP-binding_CS"/>
</dbReference>
<feature type="compositionally biased region" description="Acidic residues" evidence="1">
    <location>
        <begin position="375"/>
        <end position="389"/>
    </location>
</feature>
<dbReference type="EMBL" id="PHUJ01000003">
    <property type="protein sequence ID" value="PKB31063.1"/>
    <property type="molecule type" value="Genomic_DNA"/>
</dbReference>
<proteinExistence type="predicted"/>
<reference evidence="4 5" key="1">
    <citation type="submission" date="2017-11" db="EMBL/GenBank/DDBJ databases">
        <title>Sequencing the genomes of 1000 actinobacteria strains.</title>
        <authorList>
            <person name="Klenk H.-P."/>
        </authorList>
    </citation>
    <scope>NUCLEOTIDE SEQUENCE [LARGE SCALE GENOMIC DNA]</scope>
    <source>
        <strain evidence="4 5">DSM 44104</strain>
    </source>
</reference>
<name>A0AA44UPD7_PSEA5</name>
<gene>
    <name evidence="4" type="ORF">ATL51_2744</name>
</gene>
<dbReference type="Proteomes" id="UP000232453">
    <property type="component" value="Unassembled WGS sequence"/>
</dbReference>
<protein>
    <submittedName>
        <fullName evidence="4">Long-chain acyl-CoA synthetase</fullName>
    </submittedName>
</protein>
<dbReference type="Pfam" id="PF00501">
    <property type="entry name" value="AMP-binding"/>
    <property type="match status" value="1"/>
</dbReference>
<dbReference type="PANTHER" id="PTHR43767">
    <property type="entry name" value="LONG-CHAIN-FATTY-ACID--COA LIGASE"/>
    <property type="match status" value="1"/>
</dbReference>
<dbReference type="PROSITE" id="PS00455">
    <property type="entry name" value="AMP_BINDING"/>
    <property type="match status" value="1"/>
</dbReference>